<proteinExistence type="predicted"/>
<dbReference type="Gene3D" id="3.20.20.150">
    <property type="entry name" value="Divalent-metal-dependent TIM barrel enzymes"/>
    <property type="match status" value="1"/>
</dbReference>
<dbReference type="RefSeq" id="WP_191616253.1">
    <property type="nucleotide sequence ID" value="NZ_JACYFG010000007.1"/>
</dbReference>
<accession>A0A927IGS4</accession>
<name>A0A927IGS4_9BACT</name>
<feature type="domain" description="Xylose isomerase-like TIM barrel" evidence="2">
    <location>
        <begin position="85"/>
        <end position="308"/>
    </location>
</feature>
<dbReference type="Pfam" id="PF01261">
    <property type="entry name" value="AP_endonuc_2"/>
    <property type="match status" value="1"/>
</dbReference>
<keyword evidence="1" id="KW-0812">Transmembrane</keyword>
<dbReference type="AlphaFoldDB" id="A0A927IGS4"/>
<comment type="caution">
    <text evidence="3">The sequence shown here is derived from an EMBL/GenBank/DDBJ whole genome shotgun (WGS) entry which is preliminary data.</text>
</comment>
<dbReference type="InterPro" id="IPR050312">
    <property type="entry name" value="IolE/XylAMocC-like"/>
</dbReference>
<feature type="transmembrane region" description="Helical" evidence="1">
    <location>
        <begin position="32"/>
        <end position="53"/>
    </location>
</feature>
<evidence type="ECO:0000256" key="1">
    <source>
        <dbReference type="SAM" id="Phobius"/>
    </source>
</evidence>
<evidence type="ECO:0000313" key="3">
    <source>
        <dbReference type="EMBL" id="MBD5779114.1"/>
    </source>
</evidence>
<dbReference type="PANTHER" id="PTHR12110:SF53">
    <property type="entry name" value="BLR5974 PROTEIN"/>
    <property type="match status" value="1"/>
</dbReference>
<organism evidence="3 4">
    <name type="scientific">Pelagicoccus enzymogenes</name>
    <dbReference type="NCBI Taxonomy" id="2773457"/>
    <lineage>
        <taxon>Bacteria</taxon>
        <taxon>Pseudomonadati</taxon>
        <taxon>Verrucomicrobiota</taxon>
        <taxon>Opitutia</taxon>
        <taxon>Puniceicoccales</taxon>
        <taxon>Pelagicoccaceae</taxon>
        <taxon>Pelagicoccus</taxon>
    </lineage>
</organism>
<dbReference type="InterPro" id="IPR036237">
    <property type="entry name" value="Xyl_isomerase-like_sf"/>
</dbReference>
<dbReference type="EMBL" id="JACYFG010000007">
    <property type="protein sequence ID" value="MBD5779114.1"/>
    <property type="molecule type" value="Genomic_DNA"/>
</dbReference>
<evidence type="ECO:0000259" key="2">
    <source>
        <dbReference type="Pfam" id="PF01261"/>
    </source>
</evidence>
<evidence type="ECO:0000313" key="4">
    <source>
        <dbReference type="Proteomes" id="UP000622317"/>
    </source>
</evidence>
<dbReference type="PANTHER" id="PTHR12110">
    <property type="entry name" value="HYDROXYPYRUVATE ISOMERASE"/>
    <property type="match status" value="1"/>
</dbReference>
<protein>
    <submittedName>
        <fullName evidence="3">TIM barrel protein</fullName>
    </submittedName>
</protein>
<dbReference type="Proteomes" id="UP000622317">
    <property type="component" value="Unassembled WGS sequence"/>
</dbReference>
<dbReference type="SUPFAM" id="SSF51658">
    <property type="entry name" value="Xylose isomerase-like"/>
    <property type="match status" value="1"/>
</dbReference>
<keyword evidence="1" id="KW-1133">Transmembrane helix</keyword>
<dbReference type="InterPro" id="IPR013022">
    <property type="entry name" value="Xyl_isomerase-like_TIM-brl"/>
</dbReference>
<keyword evidence="1" id="KW-0472">Membrane</keyword>
<sequence length="332" mass="36895">MNTSRVKVGASLLAIGLRIASKLAPTTENIRVFPLVSVVPTFLLALLSVTFVVPSIHAGKTSDDPRYQIGVCDWMILKRQKLGAFARTHEIGADGLMLDMGGLGNRPTFDSKLMNPIERRKMRDEIEKYDLTVCALSMSGFYAQSFAEREGAVDVMVRDTINSMEIMGVKTAFLPLGTKVDLVQFPELRPVVVERLKEAAKLAEAANVVIGIETAYDAAGDVQLLEDVGSPNIKIFFNFANSLQKGRDLIEEIKILGKDRICMILATDEDGVWLENNDRLDMYAVKQCLDEMGWSGWLLIERSRDANNPRDVIGNFGANTRYLKKVFQGEQD</sequence>
<keyword evidence="4" id="KW-1185">Reference proteome</keyword>
<gene>
    <name evidence="3" type="ORF">IEN85_06385</name>
</gene>
<reference evidence="3" key="1">
    <citation type="submission" date="2020-09" db="EMBL/GenBank/DDBJ databases">
        <title>Pelagicoccus enzymogenes sp. nov. with an EPS production, isolated from marine sediment.</title>
        <authorList>
            <person name="Feng X."/>
        </authorList>
    </citation>
    <scope>NUCLEOTIDE SEQUENCE</scope>
    <source>
        <strain evidence="3">NFK12</strain>
    </source>
</reference>